<dbReference type="PANTHER" id="PTHR43343:SF3">
    <property type="entry name" value="PROTEASE DO-LIKE 8, CHLOROPLASTIC"/>
    <property type="match status" value="1"/>
</dbReference>
<evidence type="ECO:0000256" key="1">
    <source>
        <dbReference type="ARBA" id="ARBA00022670"/>
    </source>
</evidence>
<evidence type="ECO:0000259" key="4">
    <source>
        <dbReference type="PROSITE" id="PS50106"/>
    </source>
</evidence>
<comment type="caution">
    <text evidence="5">The sequence shown here is derived from an EMBL/GenBank/DDBJ whole genome shotgun (WGS) entry which is preliminary data.</text>
</comment>
<dbReference type="PROSITE" id="PS50106">
    <property type="entry name" value="PDZ"/>
    <property type="match status" value="1"/>
</dbReference>
<dbReference type="Pfam" id="PF13365">
    <property type="entry name" value="Trypsin_2"/>
    <property type="match status" value="1"/>
</dbReference>
<dbReference type="Pfam" id="PF13180">
    <property type="entry name" value="PDZ_2"/>
    <property type="match status" value="1"/>
</dbReference>
<accession>A0ABP9W840</accession>
<evidence type="ECO:0000256" key="2">
    <source>
        <dbReference type="ARBA" id="ARBA00022801"/>
    </source>
</evidence>
<dbReference type="SUPFAM" id="SSF50156">
    <property type="entry name" value="PDZ domain-like"/>
    <property type="match status" value="1"/>
</dbReference>
<dbReference type="InterPro" id="IPR001478">
    <property type="entry name" value="PDZ"/>
</dbReference>
<dbReference type="PRINTS" id="PR00834">
    <property type="entry name" value="PROTEASES2C"/>
</dbReference>
<keyword evidence="2" id="KW-0378">Hydrolase</keyword>
<dbReference type="InterPro" id="IPR009003">
    <property type="entry name" value="Peptidase_S1_PA"/>
</dbReference>
<dbReference type="InterPro" id="IPR051201">
    <property type="entry name" value="Chloro_Bact_Ser_Proteases"/>
</dbReference>
<dbReference type="SMART" id="SM00228">
    <property type="entry name" value="PDZ"/>
    <property type="match status" value="1"/>
</dbReference>
<evidence type="ECO:0000313" key="5">
    <source>
        <dbReference type="EMBL" id="GAA5513511.1"/>
    </source>
</evidence>
<dbReference type="Gene3D" id="2.30.42.10">
    <property type="match status" value="1"/>
</dbReference>
<dbReference type="RefSeq" id="WP_345465158.1">
    <property type="nucleotide sequence ID" value="NZ_BAABRP010000008.1"/>
</dbReference>
<feature type="signal peptide" evidence="3">
    <location>
        <begin position="1"/>
        <end position="27"/>
    </location>
</feature>
<dbReference type="EMBL" id="BAABRP010000008">
    <property type="protein sequence ID" value="GAA5513511.1"/>
    <property type="molecule type" value="Genomic_DNA"/>
</dbReference>
<proteinExistence type="predicted"/>
<sequence>MNAVWMAAARRLSVALALLLSAGPALAQTTVHAPIPQPAKRQTVAPSTLSESEAAALDALYRKLRPATLRLEGCPPNDCSDPDGVGTGFLIGNGYALTAYHVVYAAGTLSAQTLDRKRYAVEVVGYDDQADLALLRVNVPAGTPFLPLAASRPAVGDPALAIGNGDGAFLMPKTGRLLSLDHAADNAELPPGTLELSAQLIPGDSGGPIINARGEVIGVVSYGAFSPSQRSIAYAVPVTQADPRLADLRQGVKRDAPIIGISLVNELSPVTALPAELFAEFTQTFNLDLGTTPGAFFTGVAPNSPAAQAGLQPLKTTADGQRATGDVVTAVNGQRVFNFSDFQFAVRRYQPGQTITLSVVRGGKPLELRLTLAARPQFRR</sequence>
<evidence type="ECO:0000313" key="6">
    <source>
        <dbReference type="Proteomes" id="UP001401887"/>
    </source>
</evidence>
<dbReference type="Proteomes" id="UP001401887">
    <property type="component" value="Unassembled WGS sequence"/>
</dbReference>
<dbReference type="PANTHER" id="PTHR43343">
    <property type="entry name" value="PEPTIDASE S12"/>
    <property type="match status" value="1"/>
</dbReference>
<dbReference type="Gene3D" id="2.40.10.120">
    <property type="match status" value="1"/>
</dbReference>
<evidence type="ECO:0000256" key="3">
    <source>
        <dbReference type="SAM" id="SignalP"/>
    </source>
</evidence>
<reference evidence="5 6" key="1">
    <citation type="submission" date="2024-02" db="EMBL/GenBank/DDBJ databases">
        <title>Deinococcus carri NBRC 110142.</title>
        <authorList>
            <person name="Ichikawa N."/>
            <person name="Katano-Makiyama Y."/>
            <person name="Hidaka K."/>
        </authorList>
    </citation>
    <scope>NUCLEOTIDE SEQUENCE [LARGE SCALE GENOMIC DNA]</scope>
    <source>
        <strain evidence="5 6">NBRC 110142</strain>
    </source>
</reference>
<organism evidence="5 6">
    <name type="scientific">Deinococcus carri</name>
    <dbReference type="NCBI Taxonomy" id="1211323"/>
    <lineage>
        <taxon>Bacteria</taxon>
        <taxon>Thermotogati</taxon>
        <taxon>Deinococcota</taxon>
        <taxon>Deinococci</taxon>
        <taxon>Deinococcales</taxon>
        <taxon>Deinococcaceae</taxon>
        <taxon>Deinococcus</taxon>
    </lineage>
</organism>
<dbReference type="SUPFAM" id="SSF50494">
    <property type="entry name" value="Trypsin-like serine proteases"/>
    <property type="match status" value="1"/>
</dbReference>
<protein>
    <recommendedName>
        <fullName evidence="4">PDZ domain-containing protein</fullName>
    </recommendedName>
</protein>
<gene>
    <name evidence="5" type="ORF">Dcar01_02250</name>
</gene>
<keyword evidence="6" id="KW-1185">Reference proteome</keyword>
<dbReference type="CDD" id="cd06779">
    <property type="entry name" value="cpPDZ_Deg_HtrA-like"/>
    <property type="match status" value="1"/>
</dbReference>
<name>A0ABP9W840_9DEIO</name>
<feature type="chain" id="PRO_5045708678" description="PDZ domain-containing protein" evidence="3">
    <location>
        <begin position="28"/>
        <end position="380"/>
    </location>
</feature>
<keyword evidence="3" id="KW-0732">Signal</keyword>
<dbReference type="InterPro" id="IPR036034">
    <property type="entry name" value="PDZ_sf"/>
</dbReference>
<dbReference type="InterPro" id="IPR001940">
    <property type="entry name" value="Peptidase_S1C"/>
</dbReference>
<keyword evidence="1" id="KW-0645">Protease</keyword>
<feature type="domain" description="PDZ" evidence="4">
    <location>
        <begin position="245"/>
        <end position="363"/>
    </location>
</feature>